<dbReference type="Pfam" id="PF13781">
    <property type="entry name" value="DoxX_3"/>
    <property type="match status" value="1"/>
</dbReference>
<dbReference type="OrthoDB" id="1365847at2"/>
<organism evidence="2 3">
    <name type="scientific">Hymenobacter rigui</name>
    <dbReference type="NCBI Taxonomy" id="334424"/>
    <lineage>
        <taxon>Bacteria</taxon>
        <taxon>Pseudomonadati</taxon>
        <taxon>Bacteroidota</taxon>
        <taxon>Cytophagia</taxon>
        <taxon>Cytophagales</taxon>
        <taxon>Hymenobacteraceae</taxon>
        <taxon>Hymenobacter</taxon>
    </lineage>
</organism>
<protein>
    <recommendedName>
        <fullName evidence="4">DoxX family protein</fullName>
    </recommendedName>
</protein>
<keyword evidence="3" id="KW-1185">Reference proteome</keyword>
<keyword evidence="1" id="KW-0812">Transmembrane</keyword>
<feature type="transmembrane region" description="Helical" evidence="1">
    <location>
        <begin position="101"/>
        <end position="124"/>
    </location>
</feature>
<evidence type="ECO:0000256" key="1">
    <source>
        <dbReference type="SAM" id="Phobius"/>
    </source>
</evidence>
<evidence type="ECO:0008006" key="4">
    <source>
        <dbReference type="Google" id="ProtNLM"/>
    </source>
</evidence>
<dbReference type="AlphaFoldDB" id="A0A3R9NX31"/>
<gene>
    <name evidence="2" type="ORF">EI291_18410</name>
</gene>
<sequence>MNGSHSRVWERLLRGGIAAVWLINGLLCKVLLLVPRHEAIVARILGPTHAGLLTRSIGAAEIVLGLWILGGRHTKLTASFQIALVLVMNVLEFFLAPDLLLWGRLNLGFAAAFAVLIYYQEFILKVTSRRRRA</sequence>
<evidence type="ECO:0000313" key="2">
    <source>
        <dbReference type="EMBL" id="RSK45332.1"/>
    </source>
</evidence>
<feature type="transmembrane region" description="Helical" evidence="1">
    <location>
        <begin position="52"/>
        <end position="69"/>
    </location>
</feature>
<comment type="caution">
    <text evidence="2">The sequence shown here is derived from an EMBL/GenBank/DDBJ whole genome shotgun (WGS) entry which is preliminary data.</text>
</comment>
<dbReference type="RefSeq" id="WP_125423489.1">
    <property type="nucleotide sequence ID" value="NZ_RWIT01000014.1"/>
</dbReference>
<dbReference type="EMBL" id="RWIT01000014">
    <property type="protein sequence ID" value="RSK45332.1"/>
    <property type="molecule type" value="Genomic_DNA"/>
</dbReference>
<feature type="transmembrane region" description="Helical" evidence="1">
    <location>
        <begin position="12"/>
        <end position="32"/>
    </location>
</feature>
<proteinExistence type="predicted"/>
<dbReference type="Proteomes" id="UP000273500">
    <property type="component" value="Unassembled WGS sequence"/>
</dbReference>
<name>A0A3R9NX31_9BACT</name>
<evidence type="ECO:0000313" key="3">
    <source>
        <dbReference type="Proteomes" id="UP000273500"/>
    </source>
</evidence>
<keyword evidence="1" id="KW-0472">Membrane</keyword>
<keyword evidence="1" id="KW-1133">Transmembrane helix</keyword>
<accession>A0A3R9NX31</accession>
<reference evidence="2 3" key="1">
    <citation type="submission" date="2018-12" db="EMBL/GenBank/DDBJ databases">
        <authorList>
            <person name="Feng G."/>
            <person name="Zhu H."/>
        </authorList>
    </citation>
    <scope>NUCLEOTIDE SEQUENCE [LARGE SCALE GENOMIC DNA]</scope>
    <source>
        <strain evidence="2 3">KCTC 12533</strain>
    </source>
</reference>
<dbReference type="InterPro" id="IPR025695">
    <property type="entry name" value="DoxX-like"/>
</dbReference>
<feature type="transmembrane region" description="Helical" evidence="1">
    <location>
        <begin position="76"/>
        <end position="95"/>
    </location>
</feature>